<keyword evidence="3" id="KW-1185">Reference proteome</keyword>
<accession>A0ABW0XUJ8</accession>
<gene>
    <name evidence="2" type="ORF">ACFP2V_30650</name>
</gene>
<feature type="region of interest" description="Disordered" evidence="1">
    <location>
        <begin position="30"/>
        <end position="57"/>
    </location>
</feature>
<comment type="caution">
    <text evidence="2">The sequence shown here is derived from an EMBL/GenBank/DDBJ whole genome shotgun (WGS) entry which is preliminary data.</text>
</comment>
<evidence type="ECO:0000313" key="2">
    <source>
        <dbReference type="EMBL" id="MFC5674277.1"/>
    </source>
</evidence>
<name>A0ABW0XUJ8_9ACTN</name>
<organism evidence="2 3">
    <name type="scientific">Streptomyces incanus</name>
    <dbReference type="NCBI Taxonomy" id="887453"/>
    <lineage>
        <taxon>Bacteria</taxon>
        <taxon>Bacillati</taxon>
        <taxon>Actinomycetota</taxon>
        <taxon>Actinomycetes</taxon>
        <taxon>Kitasatosporales</taxon>
        <taxon>Streptomycetaceae</taxon>
        <taxon>Streptomyces</taxon>
    </lineage>
</organism>
<protein>
    <submittedName>
        <fullName evidence="2">Uncharacterized protein</fullName>
    </submittedName>
</protein>
<evidence type="ECO:0000313" key="3">
    <source>
        <dbReference type="Proteomes" id="UP001596183"/>
    </source>
</evidence>
<evidence type="ECO:0000256" key="1">
    <source>
        <dbReference type="SAM" id="MobiDB-lite"/>
    </source>
</evidence>
<reference evidence="3" key="1">
    <citation type="journal article" date="2019" name="Int. J. Syst. Evol. Microbiol.">
        <title>The Global Catalogue of Microorganisms (GCM) 10K type strain sequencing project: providing services to taxonomists for standard genome sequencing and annotation.</title>
        <authorList>
            <consortium name="The Broad Institute Genomics Platform"/>
            <consortium name="The Broad Institute Genome Sequencing Center for Infectious Disease"/>
            <person name="Wu L."/>
            <person name="Ma J."/>
        </authorList>
    </citation>
    <scope>NUCLEOTIDE SEQUENCE [LARGE SCALE GENOMIC DNA]</scope>
    <source>
        <strain evidence="3">JCM 13852</strain>
    </source>
</reference>
<dbReference type="EMBL" id="JBHSPC010000107">
    <property type="protein sequence ID" value="MFC5674277.1"/>
    <property type="molecule type" value="Genomic_DNA"/>
</dbReference>
<dbReference type="RefSeq" id="WP_381218583.1">
    <property type="nucleotide sequence ID" value="NZ_JBHSPC010000107.1"/>
</dbReference>
<dbReference type="Proteomes" id="UP001596183">
    <property type="component" value="Unassembled WGS sequence"/>
</dbReference>
<sequence length="57" mass="6072">MEAALLGGLETLLRVFEEKASAVAVDGECLRGSRDGVSEAGLPQQRDHLEPRTPTPP</sequence>
<proteinExistence type="predicted"/>